<evidence type="ECO:0000256" key="1">
    <source>
        <dbReference type="ARBA" id="ARBA00022801"/>
    </source>
</evidence>
<dbReference type="Gene3D" id="1.10.3210.10">
    <property type="entry name" value="Hypothetical protein af1432"/>
    <property type="match status" value="1"/>
</dbReference>
<dbReference type="EC" id="3.1.-.-" evidence="3"/>
<dbReference type="SUPFAM" id="SSF109604">
    <property type="entry name" value="HD-domain/PDEase-like"/>
    <property type="match status" value="1"/>
</dbReference>
<keyword evidence="1 3" id="KW-0378">Hydrolase</keyword>
<accession>A0A5C6AMR4</accession>
<dbReference type="GO" id="GO:0016787">
    <property type="term" value="F:hydrolase activity"/>
    <property type="evidence" value="ECO:0007669"/>
    <property type="project" value="UniProtKB-KW"/>
</dbReference>
<dbReference type="CDD" id="cd04492">
    <property type="entry name" value="YhaM_OBF_like"/>
    <property type="match status" value="1"/>
</dbReference>
<dbReference type="SMART" id="SM00471">
    <property type="entry name" value="HDc"/>
    <property type="match status" value="1"/>
</dbReference>
<sequence length="344" mass="38449">MMVFLGPSNPLAFTASLPPRSPIVPRTPITELTDGLAVSQSFRTADKQLRVNRQGGKYILLKLADRSGTLVAMLWNADERVFDSFDRGDYVHCEGRTQVHNGALQIILTSIERMDPSEIDTADFDRFDADQADQLDKRLREIFGQLKNVHLRRLADVYLADEVFMTDLRCAAAAVTNHHAYPGGLLRHTIDLMELCLLISPQYPQLDGELLVFGAFLHDLGKTLELSSRGEISYTDRGQLVGHIVIGIQMLGEKITACEKNHGESFPEGLRRQLEHLIVSHHGQLEFGSPKLPVTLEAVALHHIDNLDAKLSSYTTVIESDVAADGNWTNYTPSIGRKLWKKRD</sequence>
<evidence type="ECO:0000259" key="2">
    <source>
        <dbReference type="SMART" id="SM00471"/>
    </source>
</evidence>
<dbReference type="Proteomes" id="UP000320176">
    <property type="component" value="Unassembled WGS sequence"/>
</dbReference>
<organism evidence="3 4">
    <name type="scientific">Stieleria varia</name>
    <dbReference type="NCBI Taxonomy" id="2528005"/>
    <lineage>
        <taxon>Bacteria</taxon>
        <taxon>Pseudomonadati</taxon>
        <taxon>Planctomycetota</taxon>
        <taxon>Planctomycetia</taxon>
        <taxon>Pirellulales</taxon>
        <taxon>Pirellulaceae</taxon>
        <taxon>Stieleria</taxon>
    </lineage>
</organism>
<dbReference type="GO" id="GO:0003676">
    <property type="term" value="F:nucleic acid binding"/>
    <property type="evidence" value="ECO:0007669"/>
    <property type="project" value="InterPro"/>
</dbReference>
<dbReference type="InterPro" id="IPR050798">
    <property type="entry name" value="YhaM_exoribonuc/phosphodiest"/>
</dbReference>
<keyword evidence="4" id="KW-1185">Reference proteome</keyword>
<feature type="domain" description="HD/PDEase" evidence="2">
    <location>
        <begin position="181"/>
        <end position="319"/>
    </location>
</feature>
<reference evidence="3 4" key="1">
    <citation type="submission" date="2019-02" db="EMBL/GenBank/DDBJ databases">
        <title>Deep-cultivation of Planctomycetes and their phenomic and genomic characterization uncovers novel biology.</title>
        <authorList>
            <person name="Wiegand S."/>
            <person name="Jogler M."/>
            <person name="Boedeker C."/>
            <person name="Pinto D."/>
            <person name="Vollmers J."/>
            <person name="Rivas-Marin E."/>
            <person name="Kohn T."/>
            <person name="Peeters S.H."/>
            <person name="Heuer A."/>
            <person name="Rast P."/>
            <person name="Oberbeckmann S."/>
            <person name="Bunk B."/>
            <person name="Jeske O."/>
            <person name="Meyerdierks A."/>
            <person name="Storesund J.E."/>
            <person name="Kallscheuer N."/>
            <person name="Luecker S."/>
            <person name="Lage O.M."/>
            <person name="Pohl T."/>
            <person name="Merkel B.J."/>
            <person name="Hornburger P."/>
            <person name="Mueller R.-W."/>
            <person name="Bruemmer F."/>
            <person name="Labrenz M."/>
            <person name="Spormann A.M."/>
            <person name="Op Den Camp H."/>
            <person name="Overmann J."/>
            <person name="Amann R."/>
            <person name="Jetten M.S.M."/>
            <person name="Mascher T."/>
            <person name="Medema M.H."/>
            <person name="Devos D.P."/>
            <person name="Kaster A.-K."/>
            <person name="Ovreas L."/>
            <person name="Rohde M."/>
            <person name="Galperin M.Y."/>
            <person name="Jogler C."/>
        </authorList>
    </citation>
    <scope>NUCLEOTIDE SEQUENCE [LARGE SCALE GENOMIC DNA]</scope>
    <source>
        <strain evidence="3 4">Pla52n</strain>
    </source>
</reference>
<evidence type="ECO:0000313" key="4">
    <source>
        <dbReference type="Proteomes" id="UP000320176"/>
    </source>
</evidence>
<dbReference type="CDD" id="cd00077">
    <property type="entry name" value="HDc"/>
    <property type="match status" value="1"/>
</dbReference>
<gene>
    <name evidence="3" type="primary">yhaM</name>
    <name evidence="3" type="ORF">Pla52n_41360</name>
</gene>
<protein>
    <submittedName>
        <fullName evidence="3">3'-5' exoribonuclease YhaM</fullName>
        <ecNumber evidence="3">3.1.-.-</ecNumber>
    </submittedName>
</protein>
<proteinExistence type="predicted"/>
<dbReference type="PANTHER" id="PTHR37294:SF1">
    <property type="entry name" value="3'-5' EXORIBONUCLEASE YHAM"/>
    <property type="match status" value="1"/>
</dbReference>
<name>A0A5C6AMR4_9BACT</name>
<comment type="caution">
    <text evidence="3">The sequence shown here is derived from an EMBL/GenBank/DDBJ whole genome shotgun (WGS) entry which is preliminary data.</text>
</comment>
<evidence type="ECO:0000313" key="3">
    <source>
        <dbReference type="EMBL" id="TWU00767.1"/>
    </source>
</evidence>
<dbReference type="Pfam" id="PF01336">
    <property type="entry name" value="tRNA_anti-codon"/>
    <property type="match status" value="1"/>
</dbReference>
<dbReference type="InterPro" id="IPR003607">
    <property type="entry name" value="HD/PDEase_dom"/>
</dbReference>
<dbReference type="PANTHER" id="PTHR37294">
    <property type="entry name" value="3'-5' EXORIBONUCLEASE YHAM"/>
    <property type="match status" value="1"/>
</dbReference>
<dbReference type="EMBL" id="SJPN01000005">
    <property type="protein sequence ID" value="TWU00767.1"/>
    <property type="molecule type" value="Genomic_DNA"/>
</dbReference>
<dbReference type="Pfam" id="PF01966">
    <property type="entry name" value="HD"/>
    <property type="match status" value="1"/>
</dbReference>
<dbReference type="AlphaFoldDB" id="A0A5C6AMR4"/>
<dbReference type="GO" id="GO:0031125">
    <property type="term" value="P:rRNA 3'-end processing"/>
    <property type="evidence" value="ECO:0007669"/>
    <property type="project" value="TreeGrafter"/>
</dbReference>
<dbReference type="InterPro" id="IPR004365">
    <property type="entry name" value="NA-bd_OB_tRNA"/>
</dbReference>
<dbReference type="InterPro" id="IPR006674">
    <property type="entry name" value="HD_domain"/>
</dbReference>